<evidence type="ECO:0000313" key="4">
    <source>
        <dbReference type="EMBL" id="MBA8811936.1"/>
    </source>
</evidence>
<feature type="chain" id="PRO_5031193641" description="DUF3060 domain-containing protein" evidence="2">
    <location>
        <begin position="28"/>
        <end position="141"/>
    </location>
</feature>
<protein>
    <recommendedName>
        <fullName evidence="7">DUF3060 domain-containing protein</fullName>
    </recommendedName>
</protein>
<feature type="region of interest" description="Disordered" evidence="1">
    <location>
        <begin position="119"/>
        <end position="141"/>
    </location>
</feature>
<evidence type="ECO:0008006" key="7">
    <source>
        <dbReference type="Google" id="ProtNLM"/>
    </source>
</evidence>
<name>A0A7W3JFM6_9MICO</name>
<evidence type="ECO:0000313" key="5">
    <source>
        <dbReference type="Proteomes" id="UP000321154"/>
    </source>
</evidence>
<gene>
    <name evidence="4" type="ORF">FB463_000160</name>
    <name evidence="3" type="ORF">FFA01_20950</name>
</gene>
<dbReference type="PROSITE" id="PS51257">
    <property type="entry name" value="PROKAR_LIPOPROTEIN"/>
    <property type="match status" value="1"/>
</dbReference>
<comment type="caution">
    <text evidence="4">The sequence shown here is derived from an EMBL/GenBank/DDBJ whole genome shotgun (WGS) entry which is preliminary data.</text>
</comment>
<evidence type="ECO:0000313" key="6">
    <source>
        <dbReference type="Proteomes" id="UP000522688"/>
    </source>
</evidence>
<evidence type="ECO:0000256" key="1">
    <source>
        <dbReference type="SAM" id="MobiDB-lite"/>
    </source>
</evidence>
<dbReference type="AlphaFoldDB" id="A0A7W3JFM6"/>
<dbReference type="InterPro" id="IPR021417">
    <property type="entry name" value="DUF3060"/>
</dbReference>
<reference evidence="4 6" key="2">
    <citation type="submission" date="2020-07" db="EMBL/GenBank/DDBJ databases">
        <title>Sequencing the genomes of 1000 actinobacteria strains.</title>
        <authorList>
            <person name="Klenk H.-P."/>
        </authorList>
    </citation>
    <scope>NUCLEOTIDE SEQUENCE [LARGE SCALE GENOMIC DNA]</scope>
    <source>
        <strain evidence="4 6">DSM 10309</strain>
    </source>
</reference>
<feature type="compositionally biased region" description="Low complexity" evidence="1">
    <location>
        <begin position="30"/>
        <end position="45"/>
    </location>
</feature>
<feature type="region of interest" description="Disordered" evidence="1">
    <location>
        <begin position="25"/>
        <end position="50"/>
    </location>
</feature>
<sequence length="141" mass="14356">MRRNLLSISAGLALAALALTGCTSSEADTSKPTPTPASSESASATDFPKPTGECIDGVATFVDNDTEFALPDGCETVDIIGSGNTITLGDVTHLILESNDNTIDVDSVESVTNLSFGNTVRHGGDAPDVPTGADDVDVSAR</sequence>
<dbReference type="RefSeq" id="WP_146855849.1">
    <property type="nucleotide sequence ID" value="NZ_BAAAHR010000005.1"/>
</dbReference>
<dbReference type="EMBL" id="BJUV01000020">
    <property type="protein sequence ID" value="GEK83786.1"/>
    <property type="molecule type" value="Genomic_DNA"/>
</dbReference>
<keyword evidence="5" id="KW-1185">Reference proteome</keyword>
<dbReference type="EMBL" id="JACGWW010000001">
    <property type="protein sequence ID" value="MBA8811936.1"/>
    <property type="molecule type" value="Genomic_DNA"/>
</dbReference>
<reference evidence="3 5" key="1">
    <citation type="submission" date="2019-07" db="EMBL/GenBank/DDBJ databases">
        <title>Whole genome shotgun sequence of Frigoribacterium faeni NBRC 103066.</title>
        <authorList>
            <person name="Hosoyama A."/>
            <person name="Uohara A."/>
            <person name="Ohji S."/>
            <person name="Ichikawa N."/>
        </authorList>
    </citation>
    <scope>NUCLEOTIDE SEQUENCE [LARGE SCALE GENOMIC DNA]</scope>
    <source>
        <strain evidence="3 5">NBRC 103066</strain>
    </source>
</reference>
<accession>A0A7W3JFM6</accession>
<dbReference type="Proteomes" id="UP000321154">
    <property type="component" value="Unassembled WGS sequence"/>
</dbReference>
<proteinExistence type="predicted"/>
<dbReference type="Pfam" id="PF11259">
    <property type="entry name" value="DUF3060"/>
    <property type="match status" value="1"/>
</dbReference>
<dbReference type="OrthoDB" id="5124177at2"/>
<evidence type="ECO:0000313" key="3">
    <source>
        <dbReference type="EMBL" id="GEK83786.1"/>
    </source>
</evidence>
<keyword evidence="2" id="KW-0732">Signal</keyword>
<evidence type="ECO:0000256" key="2">
    <source>
        <dbReference type="SAM" id="SignalP"/>
    </source>
</evidence>
<organism evidence="4 6">
    <name type="scientific">Frigoribacterium faeni</name>
    <dbReference type="NCBI Taxonomy" id="145483"/>
    <lineage>
        <taxon>Bacteria</taxon>
        <taxon>Bacillati</taxon>
        <taxon>Actinomycetota</taxon>
        <taxon>Actinomycetes</taxon>
        <taxon>Micrococcales</taxon>
        <taxon>Microbacteriaceae</taxon>
        <taxon>Frigoribacterium</taxon>
    </lineage>
</organism>
<dbReference type="Proteomes" id="UP000522688">
    <property type="component" value="Unassembled WGS sequence"/>
</dbReference>
<feature type="signal peptide" evidence="2">
    <location>
        <begin position="1"/>
        <end position="27"/>
    </location>
</feature>